<dbReference type="InterPro" id="IPR014198">
    <property type="entry name" value="Spore_III_AB"/>
</dbReference>
<evidence type="ECO:0000313" key="2">
    <source>
        <dbReference type="Proteomes" id="UP000031938"/>
    </source>
</evidence>
<protein>
    <recommendedName>
        <fullName evidence="3">Stage III sporulation protein AB</fullName>
    </recommendedName>
</protein>
<evidence type="ECO:0000313" key="1">
    <source>
        <dbReference type="EMBL" id="KIL44366.1"/>
    </source>
</evidence>
<gene>
    <name evidence="1" type="ORF">KP78_33300</name>
</gene>
<evidence type="ECO:0008006" key="3">
    <source>
        <dbReference type="Google" id="ProtNLM"/>
    </source>
</evidence>
<reference evidence="1 2" key="1">
    <citation type="submission" date="2015-01" db="EMBL/GenBank/DDBJ databases">
        <title>Genome sequencing of Jeotgalibacillus soli.</title>
        <authorList>
            <person name="Goh K.M."/>
            <person name="Chan K.-G."/>
            <person name="Yaakop A.S."/>
            <person name="Ee R."/>
            <person name="Gan H.M."/>
            <person name="Chan C.S."/>
        </authorList>
    </citation>
    <scope>NUCLEOTIDE SEQUENCE [LARGE SCALE GENOMIC DNA]</scope>
    <source>
        <strain evidence="1 2">P9</strain>
    </source>
</reference>
<organism evidence="1 2">
    <name type="scientific">Jeotgalibacillus soli</name>
    <dbReference type="NCBI Taxonomy" id="889306"/>
    <lineage>
        <taxon>Bacteria</taxon>
        <taxon>Bacillati</taxon>
        <taxon>Bacillota</taxon>
        <taxon>Bacilli</taxon>
        <taxon>Bacillales</taxon>
        <taxon>Caryophanaceae</taxon>
        <taxon>Jeotgalibacillus</taxon>
    </lineage>
</organism>
<sequence length="170" mass="19630">MLNLLGAGLLVLGSGLEGWRRASLLDRRQRVLVEMAEAFTWMQNEIVKRQTPMIEIIHYQMKRDGEVAVLFRLFLHHLTVTQLLLAEAWQEATKEYSIVTVLHKDDLEWISRVGNAINQFDRTSIDKELVFVIHVLNSRQQEARNRSLQYGKLYKTIGWMGGVLAVLLLS</sequence>
<dbReference type="OrthoDB" id="2452365at2"/>
<proteinExistence type="predicted"/>
<dbReference type="EMBL" id="JXRP01000019">
    <property type="protein sequence ID" value="KIL44366.1"/>
    <property type="molecule type" value="Genomic_DNA"/>
</dbReference>
<name>A0A0C2VIP5_9BACL</name>
<dbReference type="PATRIC" id="fig|889306.3.peg.3346"/>
<dbReference type="RefSeq" id="WP_041090240.1">
    <property type="nucleotide sequence ID" value="NZ_JXRP01000019.1"/>
</dbReference>
<comment type="caution">
    <text evidence="1">The sequence shown here is derived from an EMBL/GenBank/DDBJ whole genome shotgun (WGS) entry which is preliminary data.</text>
</comment>
<dbReference type="STRING" id="889306.KP78_33300"/>
<accession>A0A0C2VIP5</accession>
<dbReference type="Pfam" id="PF09548">
    <property type="entry name" value="Spore_III_AB"/>
    <property type="match status" value="1"/>
</dbReference>
<dbReference type="AlphaFoldDB" id="A0A0C2VIP5"/>
<dbReference type="Proteomes" id="UP000031938">
    <property type="component" value="Unassembled WGS sequence"/>
</dbReference>
<keyword evidence="2" id="KW-1185">Reference proteome</keyword>